<dbReference type="Pfam" id="PF19303">
    <property type="entry name" value="Anticodon_3"/>
    <property type="match status" value="1"/>
</dbReference>
<dbReference type="Gene3D" id="1.10.730.10">
    <property type="entry name" value="Isoleucyl-tRNA Synthetase, Domain 1"/>
    <property type="match status" value="1"/>
</dbReference>
<organism evidence="12 13">
    <name type="scientific">Perkinsus olseni</name>
    <name type="common">Perkinsus atlanticus</name>
    <dbReference type="NCBI Taxonomy" id="32597"/>
    <lineage>
        <taxon>Eukaryota</taxon>
        <taxon>Sar</taxon>
        <taxon>Alveolata</taxon>
        <taxon>Perkinsozoa</taxon>
        <taxon>Perkinsea</taxon>
        <taxon>Perkinsida</taxon>
        <taxon>Perkinsidae</taxon>
        <taxon>Perkinsus</taxon>
    </lineage>
</organism>
<feature type="domain" description="Methionyl-tRNA synthetase anticodon-binding" evidence="11">
    <location>
        <begin position="540"/>
        <end position="658"/>
    </location>
</feature>
<keyword evidence="3 8" id="KW-0547">Nucleotide-binding</keyword>
<dbReference type="GO" id="GO:0004825">
    <property type="term" value="F:methionine-tRNA ligase activity"/>
    <property type="evidence" value="ECO:0007669"/>
    <property type="project" value="UniProtKB-EC"/>
</dbReference>
<keyword evidence="6 8" id="KW-0030">Aminoacyl-tRNA synthetase</keyword>
<dbReference type="InterPro" id="IPR009290">
    <property type="entry name" value="Radial_spoke_3"/>
</dbReference>
<dbReference type="PANTHER" id="PTHR43326:SF2">
    <property type="entry name" value="METHIONINE--TRNA LIGASE"/>
    <property type="match status" value="1"/>
</dbReference>
<accession>A0A7J6LE34</accession>
<dbReference type="InterPro" id="IPR036282">
    <property type="entry name" value="Glutathione-S-Trfase_C_sf"/>
</dbReference>
<evidence type="ECO:0000313" key="13">
    <source>
        <dbReference type="Proteomes" id="UP000572268"/>
    </source>
</evidence>
<evidence type="ECO:0000256" key="4">
    <source>
        <dbReference type="ARBA" id="ARBA00022840"/>
    </source>
</evidence>
<feature type="region of interest" description="Disordered" evidence="9">
    <location>
        <begin position="1014"/>
        <end position="1067"/>
    </location>
</feature>
<feature type="domain" description="Methionyl/Leucyl tRNA synthetase" evidence="10">
    <location>
        <begin position="314"/>
        <end position="519"/>
    </location>
</feature>
<dbReference type="InterPro" id="IPR014729">
    <property type="entry name" value="Rossmann-like_a/b/a_fold"/>
</dbReference>
<dbReference type="InterPro" id="IPR041872">
    <property type="entry name" value="Anticodon_Met"/>
</dbReference>
<dbReference type="Proteomes" id="UP000572268">
    <property type="component" value="Unassembled WGS sequence"/>
</dbReference>
<evidence type="ECO:0000256" key="5">
    <source>
        <dbReference type="ARBA" id="ARBA00022917"/>
    </source>
</evidence>
<proteinExistence type="inferred from homology"/>
<keyword evidence="5 8" id="KW-0648">Protein biosynthesis</keyword>
<evidence type="ECO:0000256" key="9">
    <source>
        <dbReference type="SAM" id="MobiDB-lite"/>
    </source>
</evidence>
<evidence type="ECO:0000256" key="8">
    <source>
        <dbReference type="RuleBase" id="RU363039"/>
    </source>
</evidence>
<dbReference type="EC" id="6.1.1.10" evidence="1"/>
<dbReference type="SUPFAM" id="SSF52374">
    <property type="entry name" value="Nucleotidylyl transferase"/>
    <property type="match status" value="1"/>
</dbReference>
<dbReference type="Gene3D" id="3.40.50.620">
    <property type="entry name" value="HUPs"/>
    <property type="match status" value="1"/>
</dbReference>
<evidence type="ECO:0000256" key="6">
    <source>
        <dbReference type="ARBA" id="ARBA00023146"/>
    </source>
</evidence>
<dbReference type="GO" id="GO:0006431">
    <property type="term" value="P:methionyl-tRNA aminoacylation"/>
    <property type="evidence" value="ECO:0007669"/>
    <property type="project" value="InterPro"/>
</dbReference>
<evidence type="ECO:0000259" key="10">
    <source>
        <dbReference type="Pfam" id="PF09334"/>
    </source>
</evidence>
<dbReference type="SUPFAM" id="SSF47616">
    <property type="entry name" value="GST C-terminal domain-like"/>
    <property type="match status" value="1"/>
</dbReference>
<sequence>MSPLSSATLHQLDAFLLTHTYAAGFTPSQLDFKIMASIGGSAPDASSYPNVARWYSHVSHLERSGHGAEASADKAAEKAARKKAKAAEKAARAAKAAEAKAARAAAAAAKQNASAKQHRKEVVIDILPEPVPDVEERQVAKTTPPSLGAVAHNLVKPGDAEKYYITTAINYTNGWAHIGHAYEAVAADSLARWNRVYGRDVEFCTGTDEHGQKIAQKAESKGKTPKEICDIYASAFKALNQRLRISNDVYIRTTDEHHMKTCQKLWEMVNAKGDIYLDKYTGYYLVREERYVTDAEAKEWDYKDPSTGKPLTEMSEESYFFRMGKYQQKLIDHIKNHPDFIKPEQYRQQILARLEEPLRDLSCSRRTFSWGIPIPGSDDHVMYVWFDALTNYLSAVNALDADSDKAHYWPANAHIIGKDIIWFHCVIWPCMLMSAGIPLPESVAVHGFIQDSEGKKMSKSIGNVVDPHDVLDKFPVDTVRWYMLSDAPYGGDLKFSTSAMINTHNADLCNGLGNLVNRAVALSGGSVPELPVKDLEKPFDLRKAVADLDVAMRNQDAISEGCAIIRQVTAATNEWITRAEPWKIKDDKDKKMAIIRLLMESVYILAHMWAPFIPMGADKIFEKLATAPRPLKDLSETFENLRPGQQIPTNRSVLYKVLESPQMYRAADSTSEEKVERIKRKLGNENSLKQPGMSIMNDRRVFRGSNYSRVAAQKGGVMIDPAQVQMEREVQRRKLKRANQARGVSGEEDRRGTPEPVANRRHMDIQTDQYYEKLTEIVREHDAETQTPFAYERPPSPLFIPAKSGSDAGTQILDGELFDFDREVIPVLEVVVGRTIERALMEVLEEEELKAIQKRQAEFAALRHAELLEAQRMEGVEKRRSDERERRKAQEQMRLRVEGVVRRKVLSRQLAKQLVADLEADAFKRLQELGKFDNPHLIEVETKIFPQILGLVAEEVALRDASASATAKLIERACTNRMKKLAESRDKSFARKAVIEGIMAAAEKESKVISDIEQLEATRISEERERMKSWEAGEDPPTPPPEPAEEGNAEEEAAGDGSSAEAPDEAA</sequence>
<evidence type="ECO:0000313" key="12">
    <source>
        <dbReference type="EMBL" id="KAF4657497.1"/>
    </source>
</evidence>
<dbReference type="GO" id="GO:0005524">
    <property type="term" value="F:ATP binding"/>
    <property type="evidence" value="ECO:0007669"/>
    <property type="project" value="UniProtKB-KW"/>
</dbReference>
<dbReference type="InterPro" id="IPR014758">
    <property type="entry name" value="Met-tRNA_synth"/>
</dbReference>
<dbReference type="CDD" id="cd00814">
    <property type="entry name" value="MetRS_core"/>
    <property type="match status" value="1"/>
</dbReference>
<comment type="caution">
    <text evidence="12">The sequence shown here is derived from an EMBL/GenBank/DDBJ whole genome shotgun (WGS) entry which is preliminary data.</text>
</comment>
<feature type="region of interest" description="Disordered" evidence="9">
    <location>
        <begin position="65"/>
        <end position="87"/>
    </location>
</feature>
<dbReference type="InterPro" id="IPR015413">
    <property type="entry name" value="Methionyl/Leucyl_tRNA_Synth"/>
</dbReference>
<dbReference type="Pfam" id="PF06098">
    <property type="entry name" value="Radial_spoke_3"/>
    <property type="match status" value="1"/>
</dbReference>
<dbReference type="InterPro" id="IPR009080">
    <property type="entry name" value="tRNAsynth_Ia_anticodon-bd"/>
</dbReference>
<feature type="region of interest" description="Disordered" evidence="9">
    <location>
        <begin position="733"/>
        <end position="756"/>
    </location>
</feature>
<comment type="similarity">
    <text evidence="8">Belongs to the class-I aminoacyl-tRNA synthetase family.</text>
</comment>
<reference evidence="12 13" key="1">
    <citation type="submission" date="2020-04" db="EMBL/GenBank/DDBJ databases">
        <title>Perkinsus olseni comparative genomics.</title>
        <authorList>
            <person name="Bogema D.R."/>
        </authorList>
    </citation>
    <scope>NUCLEOTIDE SEQUENCE [LARGE SCALE GENOMIC DNA]</scope>
    <source>
        <strain evidence="12">ATCC PRA-31</strain>
    </source>
</reference>
<keyword evidence="2 8" id="KW-0436">Ligase</keyword>
<evidence type="ECO:0000256" key="7">
    <source>
        <dbReference type="ARBA" id="ARBA00030904"/>
    </source>
</evidence>
<name>A0A7J6LE34_PEROL</name>
<gene>
    <name evidence="12" type="primary">MSM1</name>
    <name evidence="12" type="ORF">FOL46_007388</name>
</gene>
<dbReference type="NCBIfam" id="TIGR00398">
    <property type="entry name" value="metG"/>
    <property type="match status" value="1"/>
</dbReference>
<evidence type="ECO:0000256" key="1">
    <source>
        <dbReference type="ARBA" id="ARBA00012838"/>
    </source>
</evidence>
<dbReference type="Gene3D" id="2.170.220.10">
    <property type="match status" value="1"/>
</dbReference>
<dbReference type="PRINTS" id="PR01041">
    <property type="entry name" value="TRNASYNTHMET"/>
</dbReference>
<dbReference type="SUPFAM" id="SSF47323">
    <property type="entry name" value="Anticodon-binding domain of a subclass of class I aminoacyl-tRNA synthetases"/>
    <property type="match status" value="1"/>
</dbReference>
<feature type="compositionally biased region" description="Basic and acidic residues" evidence="9">
    <location>
        <begin position="1019"/>
        <end position="1031"/>
    </location>
</feature>
<feature type="domain" description="Methionyl/Leucyl tRNA synthetase" evidence="10">
    <location>
        <begin position="163"/>
        <end position="296"/>
    </location>
</feature>
<dbReference type="AlphaFoldDB" id="A0A7J6LE34"/>
<dbReference type="InterPro" id="IPR033911">
    <property type="entry name" value="MetRS_core"/>
</dbReference>
<dbReference type="PANTHER" id="PTHR43326">
    <property type="entry name" value="METHIONYL-TRNA SYNTHETASE"/>
    <property type="match status" value="1"/>
</dbReference>
<evidence type="ECO:0000256" key="3">
    <source>
        <dbReference type="ARBA" id="ARBA00022741"/>
    </source>
</evidence>
<evidence type="ECO:0000256" key="2">
    <source>
        <dbReference type="ARBA" id="ARBA00022598"/>
    </source>
</evidence>
<dbReference type="InterPro" id="IPR023457">
    <property type="entry name" value="Met-tRNA_synth_2"/>
</dbReference>
<dbReference type="FunFam" id="2.170.220.10:FF:000002">
    <property type="entry name" value="Methionine--tRNA ligase"/>
    <property type="match status" value="1"/>
</dbReference>
<keyword evidence="4 8" id="KW-0067">ATP-binding</keyword>
<evidence type="ECO:0000259" key="11">
    <source>
        <dbReference type="Pfam" id="PF19303"/>
    </source>
</evidence>
<dbReference type="EMBL" id="JABANN010000519">
    <property type="protein sequence ID" value="KAF4657497.1"/>
    <property type="molecule type" value="Genomic_DNA"/>
</dbReference>
<feature type="compositionally biased region" description="Acidic residues" evidence="9">
    <location>
        <begin position="1043"/>
        <end position="1054"/>
    </location>
</feature>
<protein>
    <recommendedName>
        <fullName evidence="1">methionine--tRNA ligase</fullName>
        <ecNumber evidence="1">6.1.1.10</ecNumber>
    </recommendedName>
    <alternativeName>
        <fullName evidence="7">Methionyl-tRNA synthetase</fullName>
    </alternativeName>
</protein>
<dbReference type="Pfam" id="PF09334">
    <property type="entry name" value="tRNA-synt_1g"/>
    <property type="match status" value="2"/>
</dbReference>